<evidence type="ECO:0000256" key="7">
    <source>
        <dbReference type="ARBA" id="ARBA00022927"/>
    </source>
</evidence>
<comment type="subcellular location">
    <subcellularLocation>
        <location evidence="1">Late endosome membrane</location>
        <topology evidence="1">Peripheral membrane protein</topology>
        <orientation evidence="1">Cytoplasmic side</orientation>
    </subcellularLocation>
</comment>
<dbReference type="SUPFAM" id="SSF48371">
    <property type="entry name" value="ARM repeat"/>
    <property type="match status" value="1"/>
</dbReference>
<evidence type="ECO:0000259" key="12">
    <source>
        <dbReference type="PROSITE" id="PS50089"/>
    </source>
</evidence>
<dbReference type="InterPro" id="IPR057307">
    <property type="entry name" value="PEP5_VPS11_N"/>
</dbReference>
<accession>B3S479</accession>
<dbReference type="GO" id="GO:0030674">
    <property type="term" value="F:protein-macromolecule adaptor activity"/>
    <property type="evidence" value="ECO:0000318"/>
    <property type="project" value="GO_Central"/>
</dbReference>
<dbReference type="InterPro" id="IPR016024">
    <property type="entry name" value="ARM-type_fold"/>
</dbReference>
<dbReference type="PhylomeDB" id="B3S479"/>
<keyword evidence="8" id="KW-0472">Membrane</keyword>
<dbReference type="STRING" id="10228.B3S479"/>
<keyword evidence="4" id="KW-0479">Metal-binding</keyword>
<dbReference type="SUPFAM" id="SSF57850">
    <property type="entry name" value="RING/U-box"/>
    <property type="match status" value="1"/>
</dbReference>
<keyword evidence="3" id="KW-0813">Transport</keyword>
<evidence type="ECO:0000256" key="9">
    <source>
        <dbReference type="PROSITE-ProRule" id="PRU00175"/>
    </source>
</evidence>
<keyword evidence="6" id="KW-0862">Zinc</keyword>
<keyword evidence="11" id="KW-0175">Coiled coil</keyword>
<dbReference type="PANTHER" id="PTHR23323">
    <property type="entry name" value="VACUOLAR PROTEIN SORTING-ASSOCIATED PROTEIN"/>
    <property type="match status" value="1"/>
</dbReference>
<evidence type="ECO:0000256" key="8">
    <source>
        <dbReference type="ARBA" id="ARBA00023136"/>
    </source>
</evidence>
<dbReference type="Proteomes" id="UP000009022">
    <property type="component" value="Unassembled WGS sequence"/>
</dbReference>
<dbReference type="Gene3D" id="3.30.40.10">
    <property type="entry name" value="Zinc/RING finger domain, C3HC4 (zinc finger)"/>
    <property type="match status" value="1"/>
</dbReference>
<protein>
    <recommendedName>
        <fullName evidence="12">RING-type domain-containing protein</fullName>
    </recommendedName>
</protein>
<dbReference type="InterPro" id="IPR016528">
    <property type="entry name" value="VPS11"/>
</dbReference>
<dbReference type="InterPro" id="IPR057308">
    <property type="entry name" value="CHCR_PEP5_VPS11"/>
</dbReference>
<proteinExistence type="inferred from homology"/>
<dbReference type="GO" id="GO:0030897">
    <property type="term" value="C:HOPS complex"/>
    <property type="evidence" value="ECO:0000318"/>
    <property type="project" value="GO_Central"/>
</dbReference>
<dbReference type="InterPro" id="IPR013083">
    <property type="entry name" value="Znf_RING/FYVE/PHD"/>
</dbReference>
<feature type="repeat" description="CHCR" evidence="10">
    <location>
        <begin position="505"/>
        <end position="665"/>
    </location>
</feature>
<dbReference type="CDD" id="cd16688">
    <property type="entry name" value="RING-H2_Vps11"/>
    <property type="match status" value="1"/>
</dbReference>
<evidence type="ECO:0000256" key="11">
    <source>
        <dbReference type="SAM" id="Coils"/>
    </source>
</evidence>
<dbReference type="Pfam" id="PF12451">
    <property type="entry name" value="VPS11_C"/>
    <property type="match status" value="1"/>
</dbReference>
<evidence type="ECO:0000256" key="5">
    <source>
        <dbReference type="ARBA" id="ARBA00022771"/>
    </source>
</evidence>
<keyword evidence="7" id="KW-0653">Protein transport</keyword>
<organism evidence="13 14">
    <name type="scientific">Trichoplax adhaerens</name>
    <name type="common">Trichoplax reptans</name>
    <dbReference type="NCBI Taxonomy" id="10228"/>
    <lineage>
        <taxon>Eukaryota</taxon>
        <taxon>Metazoa</taxon>
        <taxon>Placozoa</taxon>
        <taxon>Uniplacotomia</taxon>
        <taxon>Trichoplacea</taxon>
        <taxon>Trichoplacidae</taxon>
        <taxon>Trichoplax</taxon>
    </lineage>
</organism>
<dbReference type="PROSITE" id="PS50089">
    <property type="entry name" value="ZF_RING_2"/>
    <property type="match status" value="1"/>
</dbReference>
<dbReference type="FunFam" id="3.30.40.10:FF:000639">
    <property type="entry name" value="E3 ubiquitin-protein ligase PEP5"/>
    <property type="match status" value="1"/>
</dbReference>
<evidence type="ECO:0000256" key="2">
    <source>
        <dbReference type="ARBA" id="ARBA00007070"/>
    </source>
</evidence>
<dbReference type="CTD" id="6756354"/>
<dbReference type="GO" id="GO:0006904">
    <property type="term" value="P:vesicle docking involved in exocytosis"/>
    <property type="evidence" value="ECO:0000318"/>
    <property type="project" value="GO_Central"/>
</dbReference>
<dbReference type="InterPro" id="IPR024763">
    <property type="entry name" value="VPS11_C"/>
</dbReference>
<dbReference type="InterPro" id="IPR011990">
    <property type="entry name" value="TPR-like_helical_dom_sf"/>
</dbReference>
<feature type="non-terminal residue" evidence="13">
    <location>
        <position position="1"/>
    </location>
</feature>
<dbReference type="InterPro" id="IPR000547">
    <property type="entry name" value="Clathrin_H-chain/VPS_repeat"/>
</dbReference>
<dbReference type="GO" id="GO:0006886">
    <property type="term" value="P:intracellular protein transport"/>
    <property type="evidence" value="ECO:0007669"/>
    <property type="project" value="UniProtKB-UniRule"/>
</dbReference>
<dbReference type="GO" id="GO:0007033">
    <property type="term" value="P:vacuole organization"/>
    <property type="evidence" value="ECO:0000318"/>
    <property type="project" value="GO_Central"/>
</dbReference>
<dbReference type="RefSeq" id="XP_002114952.1">
    <property type="nucleotide sequence ID" value="XM_002114916.1"/>
</dbReference>
<feature type="coiled-coil region" evidence="11">
    <location>
        <begin position="706"/>
        <end position="740"/>
    </location>
</feature>
<dbReference type="PANTHER" id="PTHR23323:SF24">
    <property type="entry name" value="VACUOLAR PROTEIN SORTING-ASSOCIATED PROTEIN 11 HOMOLOG"/>
    <property type="match status" value="1"/>
</dbReference>
<dbReference type="GO" id="GO:0048284">
    <property type="term" value="P:organelle fusion"/>
    <property type="evidence" value="ECO:0000318"/>
    <property type="project" value="GO_Central"/>
</dbReference>
<dbReference type="GO" id="GO:0008270">
    <property type="term" value="F:zinc ion binding"/>
    <property type="evidence" value="ECO:0007669"/>
    <property type="project" value="UniProtKB-KW"/>
</dbReference>
<dbReference type="InterPro" id="IPR001841">
    <property type="entry name" value="Znf_RING"/>
</dbReference>
<evidence type="ECO:0000313" key="13">
    <source>
        <dbReference type="EMBL" id="EDV22408.1"/>
    </source>
</evidence>
<dbReference type="GO" id="GO:0007032">
    <property type="term" value="P:endosome organization"/>
    <property type="evidence" value="ECO:0000318"/>
    <property type="project" value="GO_Central"/>
</dbReference>
<feature type="domain" description="RING-type" evidence="12">
    <location>
        <begin position="751"/>
        <end position="790"/>
    </location>
</feature>
<dbReference type="HOGENOM" id="CLU_001287_0_1_1"/>
<dbReference type="PIRSF" id="PIRSF007860">
    <property type="entry name" value="VPS11"/>
    <property type="match status" value="1"/>
</dbReference>
<evidence type="ECO:0000313" key="14">
    <source>
        <dbReference type="Proteomes" id="UP000009022"/>
    </source>
</evidence>
<dbReference type="FunFam" id="1.25.40.10:FF:003500">
    <property type="entry name" value="Uncharacterized protein"/>
    <property type="match status" value="1"/>
</dbReference>
<reference evidence="13 14" key="1">
    <citation type="journal article" date="2008" name="Nature">
        <title>The Trichoplax genome and the nature of placozoans.</title>
        <authorList>
            <person name="Srivastava M."/>
            <person name="Begovic E."/>
            <person name="Chapman J."/>
            <person name="Putnam N.H."/>
            <person name="Hellsten U."/>
            <person name="Kawashima T."/>
            <person name="Kuo A."/>
            <person name="Mitros T."/>
            <person name="Salamov A."/>
            <person name="Carpenter M.L."/>
            <person name="Signorovitch A.Y."/>
            <person name="Moreno M.A."/>
            <person name="Kamm K."/>
            <person name="Grimwood J."/>
            <person name="Schmutz J."/>
            <person name="Shapiro H."/>
            <person name="Grigoriev I.V."/>
            <person name="Buss L.W."/>
            <person name="Schierwater B."/>
            <person name="Dellaporta S.L."/>
            <person name="Rokhsar D.S."/>
        </authorList>
    </citation>
    <scope>NUCLEOTIDE SEQUENCE [LARGE SCALE GENOMIC DNA]</scope>
    <source>
        <strain evidence="13 14">Grell-BS-1999</strain>
    </source>
</reference>
<dbReference type="Gene3D" id="1.25.40.10">
    <property type="entry name" value="Tetratricopeptide repeat domain"/>
    <property type="match status" value="1"/>
</dbReference>
<dbReference type="EMBL" id="DS985249">
    <property type="protein sequence ID" value="EDV22408.1"/>
    <property type="molecule type" value="Genomic_DNA"/>
</dbReference>
<dbReference type="FunCoup" id="B3S479">
    <property type="interactions" value="1662"/>
</dbReference>
<sequence length="850" mass="97538">IFSHNEGTVYVVSRELNCFLFRAYDICIVLMHQLKSRNILITIGLDQINVYPLIKMWDFDKLDDCGIPACCRSMPMVVDKTPVPVTCLSALDSLSHLAIGFANGSVVLLHGDVMIEKYCKSRVVHSDRYPVTGVVLKKSDKQIVVFIATTDSIISYIISHKDHKTMLSAEGCQLRCSILSSPLQEQQLVVARNEALYFFQTDERGPCLAFTGEKVFLRWFRNSYLIVVSKETKASLPRSAGGTVRSTYMLTIYDIVNKLIAFSAPFVEITDVLIEWGSVYVVLGDNTICSLDEKDLQNKLDILFKKNFYSMAVSLAKSQNYDAEGLADIFTQYGDHLYGKGDYDGAISQYLKTIRYLEPSYVIRKFLDAQRIHNLTLYLEELHEQQSANSDHTTLLLNCYTKLKDVNKLDQFIMTDKELNFDVETAIKVCRQAGYYKHATYLARRCKMHDWYLKIQLEDTKDYDNALGYIKRLPSDEAQSKLKKYGKMLITFKPKEITDFLKTFCTRAKSPDGGKKTSPESFIHIFINHNKQLIEFLEHLMRAQGPLPTSLCNTLLELYLEEMDKENDTAVKSKLEKDAISLLTNHEARYNVDHAMVLAQMHNFRKAVLYLFKKAQLYQPILRYQMEGNCYSDIIALCKEFGNNDPSLWTQALTYFADKENCKDHVAEVLSHILINLLPPLFVIQALARNSTATVSIIKDYMIRRLQKENAQISEDERLAKQYQEETIKMRQEIEELKTRQSAKIFQASKCNGCGKDLDLPAIHFLCEHSFHLMCYESYTDAESECPLCSPDYRKITEAIQAQQQVKGLHEQFHQQLERSTDSFSVVSEYFGRGVFNKVLIICSTIKYSP</sequence>
<dbReference type="KEGG" id="tad:TRIADDRAFT_28801"/>
<dbReference type="eggNOG" id="KOG2114">
    <property type="taxonomic scope" value="Eukaryota"/>
</dbReference>
<feature type="repeat" description="CHCR" evidence="10">
    <location>
        <begin position="350"/>
        <end position="498"/>
    </location>
</feature>
<gene>
    <name evidence="13" type="ORF">TRIADDRAFT_28801</name>
</gene>
<keyword evidence="5 9" id="KW-0863">Zinc-finger</keyword>
<dbReference type="OMA" id="ENENECP"/>
<dbReference type="OrthoDB" id="26184at2759"/>
<keyword evidence="14" id="KW-1185">Reference proteome</keyword>
<evidence type="ECO:0000256" key="3">
    <source>
        <dbReference type="ARBA" id="ARBA00022448"/>
    </source>
</evidence>
<dbReference type="PROSITE" id="PS50236">
    <property type="entry name" value="CHCR"/>
    <property type="match status" value="2"/>
</dbReference>
<dbReference type="Pfam" id="PF23356">
    <property type="entry name" value="TPR_PEP5_VPS11"/>
    <property type="match status" value="1"/>
</dbReference>
<evidence type="ECO:0000256" key="1">
    <source>
        <dbReference type="ARBA" id="ARBA00004492"/>
    </source>
</evidence>
<evidence type="ECO:0000256" key="10">
    <source>
        <dbReference type="PROSITE-ProRule" id="PRU01006"/>
    </source>
</evidence>
<evidence type="ECO:0000256" key="4">
    <source>
        <dbReference type="ARBA" id="ARBA00022723"/>
    </source>
</evidence>
<dbReference type="Pfam" id="PF23341">
    <property type="entry name" value="PEP5_VPS11_N"/>
    <property type="match status" value="1"/>
</dbReference>
<dbReference type="AlphaFoldDB" id="B3S479"/>
<name>B3S479_TRIAD</name>
<dbReference type="GeneID" id="6756354"/>
<dbReference type="GO" id="GO:0031902">
    <property type="term" value="C:late endosome membrane"/>
    <property type="evidence" value="ECO:0007669"/>
    <property type="project" value="UniProtKB-SubCell"/>
</dbReference>
<comment type="similarity">
    <text evidence="2">Belongs to the VPS11 family.</text>
</comment>
<dbReference type="InParanoid" id="B3S479"/>
<evidence type="ECO:0000256" key="6">
    <source>
        <dbReference type="ARBA" id="ARBA00022833"/>
    </source>
</evidence>
<dbReference type="GO" id="GO:0005768">
    <property type="term" value="C:endosome"/>
    <property type="evidence" value="ECO:0000318"/>
    <property type="project" value="GO_Central"/>
</dbReference>